<keyword evidence="4" id="KW-0460">Magnesium</keyword>
<name>A0ABV3RL96_9RHOB</name>
<protein>
    <submittedName>
        <fullName evidence="6">NUDIX hydrolase</fullName>
    </submittedName>
</protein>
<accession>A0ABV3RL96</accession>
<evidence type="ECO:0000256" key="1">
    <source>
        <dbReference type="ARBA" id="ARBA00001946"/>
    </source>
</evidence>
<evidence type="ECO:0000313" key="6">
    <source>
        <dbReference type="EMBL" id="MEW9919323.1"/>
    </source>
</evidence>
<dbReference type="Gene3D" id="3.90.79.10">
    <property type="entry name" value="Nucleoside Triphosphate Pyrophosphohydrolase"/>
    <property type="match status" value="1"/>
</dbReference>
<dbReference type="Proteomes" id="UP001556098">
    <property type="component" value="Unassembled WGS sequence"/>
</dbReference>
<keyword evidence="7" id="KW-1185">Reference proteome</keyword>
<evidence type="ECO:0000256" key="2">
    <source>
        <dbReference type="ARBA" id="ARBA00022723"/>
    </source>
</evidence>
<evidence type="ECO:0000256" key="3">
    <source>
        <dbReference type="ARBA" id="ARBA00022801"/>
    </source>
</evidence>
<gene>
    <name evidence="6" type="ORF">AB2B41_06895</name>
</gene>
<dbReference type="PROSITE" id="PS51462">
    <property type="entry name" value="NUDIX"/>
    <property type="match status" value="1"/>
</dbReference>
<dbReference type="InterPro" id="IPR047198">
    <property type="entry name" value="DDP-like_NUDIX"/>
</dbReference>
<evidence type="ECO:0000259" key="5">
    <source>
        <dbReference type="PROSITE" id="PS51462"/>
    </source>
</evidence>
<dbReference type="GO" id="GO:0016787">
    <property type="term" value="F:hydrolase activity"/>
    <property type="evidence" value="ECO:0007669"/>
    <property type="project" value="UniProtKB-KW"/>
</dbReference>
<dbReference type="PANTHER" id="PTHR12629">
    <property type="entry name" value="DIPHOSPHOINOSITOL POLYPHOSPHATE PHOSPHOHYDROLASE"/>
    <property type="match status" value="1"/>
</dbReference>
<organism evidence="6 7">
    <name type="scientific">Sulfitobacter sediminis</name>
    <dbReference type="NCBI Taxonomy" id="3234186"/>
    <lineage>
        <taxon>Bacteria</taxon>
        <taxon>Pseudomonadati</taxon>
        <taxon>Pseudomonadota</taxon>
        <taxon>Alphaproteobacteria</taxon>
        <taxon>Rhodobacterales</taxon>
        <taxon>Roseobacteraceae</taxon>
        <taxon>Sulfitobacter</taxon>
    </lineage>
</organism>
<dbReference type="CDD" id="cd04666">
    <property type="entry name" value="NUDIX_DIPP2_like_Nudt4"/>
    <property type="match status" value="1"/>
</dbReference>
<proteinExistence type="predicted"/>
<evidence type="ECO:0000256" key="4">
    <source>
        <dbReference type="ARBA" id="ARBA00022842"/>
    </source>
</evidence>
<dbReference type="EMBL" id="JBFNXX010000004">
    <property type="protein sequence ID" value="MEW9919323.1"/>
    <property type="molecule type" value="Genomic_DNA"/>
</dbReference>
<keyword evidence="2" id="KW-0479">Metal-binding</keyword>
<dbReference type="InterPro" id="IPR000086">
    <property type="entry name" value="NUDIX_hydrolase_dom"/>
</dbReference>
<evidence type="ECO:0000313" key="7">
    <source>
        <dbReference type="Proteomes" id="UP001556098"/>
    </source>
</evidence>
<sequence length="156" mass="17311">MAKQLPLSLYGARKGDVRTQFAALCYRVRRGKVQILLITSRGSQRWIVPKGWPMEGKTPAASALREAWEEAGVIGKASETCLGVFSFGKSVGDAGDLACVAMLYPVEVKTLAKKFPECAERRRRWVSRKKAARMVAETDLARLIENFDLPGKKLRA</sequence>
<dbReference type="SUPFAM" id="SSF55811">
    <property type="entry name" value="Nudix"/>
    <property type="match status" value="1"/>
</dbReference>
<feature type="domain" description="Nudix hydrolase" evidence="5">
    <location>
        <begin position="18"/>
        <end position="148"/>
    </location>
</feature>
<dbReference type="RefSeq" id="WP_367877027.1">
    <property type="nucleotide sequence ID" value="NZ_JBFNXX010000004.1"/>
</dbReference>
<comment type="caution">
    <text evidence="6">The sequence shown here is derived from an EMBL/GenBank/DDBJ whole genome shotgun (WGS) entry which is preliminary data.</text>
</comment>
<dbReference type="InterPro" id="IPR015797">
    <property type="entry name" value="NUDIX_hydrolase-like_dom_sf"/>
</dbReference>
<keyword evidence="3 6" id="KW-0378">Hydrolase</keyword>
<reference evidence="6 7" key="1">
    <citation type="submission" date="2024-07" db="EMBL/GenBank/DDBJ databases">
        <title>Marimonas sp.nov., isolated from tidal-flat sediment.</title>
        <authorList>
            <person name="Jayan J.N."/>
            <person name="Lee S.S."/>
        </authorList>
    </citation>
    <scope>NUCLEOTIDE SEQUENCE [LARGE SCALE GENOMIC DNA]</scope>
    <source>
        <strain evidence="6 7">MJW-29</strain>
    </source>
</reference>
<dbReference type="Pfam" id="PF00293">
    <property type="entry name" value="NUDIX"/>
    <property type="match status" value="1"/>
</dbReference>
<comment type="cofactor">
    <cofactor evidence="1">
        <name>Mg(2+)</name>
        <dbReference type="ChEBI" id="CHEBI:18420"/>
    </cofactor>
</comment>
<dbReference type="PANTHER" id="PTHR12629:SF0">
    <property type="entry name" value="DIPHOSPHOINOSITOL-POLYPHOSPHATE DIPHOSPHATASE"/>
    <property type="match status" value="1"/>
</dbReference>